<feature type="compositionally biased region" description="Low complexity" evidence="1">
    <location>
        <begin position="595"/>
        <end position="611"/>
    </location>
</feature>
<accession>A0A1I6M0L4</accession>
<dbReference type="AlphaFoldDB" id="A0A1I6M0L4"/>
<evidence type="ECO:0000256" key="1">
    <source>
        <dbReference type="SAM" id="MobiDB-lite"/>
    </source>
</evidence>
<dbReference type="EMBL" id="FOZG01000003">
    <property type="protein sequence ID" value="SFS09213.1"/>
    <property type="molecule type" value="Genomic_DNA"/>
</dbReference>
<evidence type="ECO:0000313" key="2">
    <source>
        <dbReference type="EMBL" id="SFS09213.1"/>
    </source>
</evidence>
<proteinExistence type="predicted"/>
<protein>
    <recommendedName>
        <fullName evidence="4">KAP family P-loop domain-containing protein</fullName>
    </recommendedName>
</protein>
<sequence length="618" mass="68033">MLERAADGIDSDRARCENPLMSYAIVRAEIERFLRSPSPEVLCISGRWGVGKTYSWQTFLREEETAGRLGVDRHAYVSLFGLNSLGELRSAIVENTVVAGRSSLPDASSLHGMLREGERFARRSRPALEVAAGFFRMKDAGDALYRAAFLTVQGQLVCFDDLERAGKSLEMRDVLGLASLLREQRGCKVVLLLNKEQAEAKQAEELDRQLEKVVDTFLIFEPTSAEAAAIAIGGDDPVAVALRDRLVALDVTNMRVMKKVERWARLVETELRGFDAATLAQATATVVLGGWCFLQRDLAPSLDFVRGFNPMSGLFGRKEEPADEKGWRELLGRYGYGSTDELDEPILDGVALGYFRGNVLREAARSVEERRRREGRDDSFSRAWRLYHDSLTTDDDVILDAMQAGALENLAEITPTNMNGTLSFLRRYGRDAQASDILARWIEANRGKEGFFDRWNRFFANDPVDAELLAAMEAGRAEIVDARDPADMLKQMAKSGGYNPAEDAARLSRLSADEIVRLFDDHAADDVKGMMEWADRLAAQPGAENLRASLDEALGRIASRSRMREDRLRGWGVLPKSPEDGQAQPPEGVETQNPASAGADAAAAGSASATGYEHGGSG</sequence>
<evidence type="ECO:0000313" key="3">
    <source>
        <dbReference type="Proteomes" id="UP000198824"/>
    </source>
</evidence>
<feature type="region of interest" description="Disordered" evidence="1">
    <location>
        <begin position="566"/>
        <end position="618"/>
    </location>
</feature>
<evidence type="ECO:0008006" key="4">
    <source>
        <dbReference type="Google" id="ProtNLM"/>
    </source>
</evidence>
<gene>
    <name evidence="2" type="ORF">SAMN05192580_3236</name>
</gene>
<reference evidence="2 3" key="1">
    <citation type="submission" date="2016-10" db="EMBL/GenBank/DDBJ databases">
        <authorList>
            <person name="de Groot N.N."/>
        </authorList>
    </citation>
    <scope>NUCLEOTIDE SEQUENCE [LARGE SCALE GENOMIC DNA]</scope>
    <source>
        <strain evidence="2 3">S5-249</strain>
    </source>
</reference>
<dbReference type="Proteomes" id="UP000198824">
    <property type="component" value="Unassembled WGS sequence"/>
</dbReference>
<organism evidence="2 3">
    <name type="scientific">Sphingomonas jatrophae</name>
    <dbReference type="NCBI Taxonomy" id="1166337"/>
    <lineage>
        <taxon>Bacteria</taxon>
        <taxon>Pseudomonadati</taxon>
        <taxon>Pseudomonadota</taxon>
        <taxon>Alphaproteobacteria</taxon>
        <taxon>Sphingomonadales</taxon>
        <taxon>Sphingomonadaceae</taxon>
        <taxon>Sphingomonas</taxon>
    </lineage>
</organism>
<name>A0A1I6M0L4_9SPHN</name>
<keyword evidence="3" id="KW-1185">Reference proteome</keyword>